<sequence length="193" mass="21023">MTEAWHDLDGRTRLALPPRIRDWLALGSSMTAQVALAAGGPVDVEVLRQGPGRLLPDERHFFPGAIGPATVREVCLSVRGRPLLVARTVLTSRRLQAHPTIRNLGTRALGSLLFVDGPPAWTARQVALLGPGAPLFGLVRQRHPGIAGGYWARRTLYRLFGEPLLVTEVLLPELVHLAAARTEPPPERTRRAG</sequence>
<proteinExistence type="predicted"/>
<dbReference type="PANTHER" id="PTHR38683:SF1">
    <property type="entry name" value="CHORISMATE PYRUVATE-LYASE"/>
    <property type="match status" value="1"/>
</dbReference>
<accession>A0A017HU44</accession>
<evidence type="ECO:0000256" key="1">
    <source>
        <dbReference type="ARBA" id="ARBA00022490"/>
    </source>
</evidence>
<dbReference type="AlphaFoldDB" id="A0A017HU44"/>
<dbReference type="SUPFAM" id="SSF64288">
    <property type="entry name" value="Chorismate lyase-like"/>
    <property type="match status" value="1"/>
</dbReference>
<dbReference type="InterPro" id="IPR028978">
    <property type="entry name" value="Chorismate_lyase_/UTRA_dom_sf"/>
</dbReference>
<evidence type="ECO:0000256" key="2">
    <source>
        <dbReference type="ARBA" id="ARBA00022688"/>
    </source>
</evidence>
<protein>
    <submittedName>
        <fullName evidence="4">Chorismate--pyruvate lyase</fullName>
        <ecNumber evidence="4">4.1.3.40</ecNumber>
    </submittedName>
</protein>
<dbReference type="EMBL" id="AOSK01000024">
    <property type="protein sequence ID" value="EYD77663.1"/>
    <property type="molecule type" value="Genomic_DNA"/>
</dbReference>
<keyword evidence="3 4" id="KW-0456">Lyase</keyword>
<keyword evidence="4" id="KW-0670">Pyruvate</keyword>
<dbReference type="Gene3D" id="3.40.1410.10">
    <property type="entry name" value="Chorismate lyase-like"/>
    <property type="match status" value="1"/>
</dbReference>
<keyword evidence="2" id="KW-0831">Ubiquinone biosynthesis</keyword>
<dbReference type="GO" id="GO:0005829">
    <property type="term" value="C:cytosol"/>
    <property type="evidence" value="ECO:0007669"/>
    <property type="project" value="TreeGrafter"/>
</dbReference>
<evidence type="ECO:0000313" key="5">
    <source>
        <dbReference type="Proteomes" id="UP000019666"/>
    </source>
</evidence>
<dbReference type="GO" id="GO:0008813">
    <property type="term" value="F:chorismate lyase activity"/>
    <property type="evidence" value="ECO:0007669"/>
    <property type="project" value="UniProtKB-EC"/>
</dbReference>
<dbReference type="HOGENOM" id="CLU_096824_2_1_5"/>
<gene>
    <name evidence="4" type="ORF">Rumeso_00829</name>
</gene>
<organism evidence="4 5">
    <name type="scientific">Rubellimicrobium mesophilum DSM 19309</name>
    <dbReference type="NCBI Taxonomy" id="442562"/>
    <lineage>
        <taxon>Bacteria</taxon>
        <taxon>Pseudomonadati</taxon>
        <taxon>Pseudomonadota</taxon>
        <taxon>Alphaproteobacteria</taxon>
        <taxon>Rhodobacterales</taxon>
        <taxon>Roseobacteraceae</taxon>
        <taxon>Rubellimicrobium</taxon>
    </lineage>
</organism>
<evidence type="ECO:0000313" key="4">
    <source>
        <dbReference type="EMBL" id="EYD77663.1"/>
    </source>
</evidence>
<dbReference type="InterPro" id="IPR007440">
    <property type="entry name" value="Chorismate--pyruvate_lyase"/>
</dbReference>
<dbReference type="Pfam" id="PF04345">
    <property type="entry name" value="Chor_lyase"/>
    <property type="match status" value="1"/>
</dbReference>
<evidence type="ECO:0000256" key="3">
    <source>
        <dbReference type="ARBA" id="ARBA00023239"/>
    </source>
</evidence>
<dbReference type="PANTHER" id="PTHR38683">
    <property type="entry name" value="CHORISMATE PYRUVATE-LYASE"/>
    <property type="match status" value="1"/>
</dbReference>
<dbReference type="STRING" id="442562.Rumeso_00829"/>
<comment type="caution">
    <text evidence="4">The sequence shown here is derived from an EMBL/GenBank/DDBJ whole genome shotgun (WGS) entry which is preliminary data.</text>
</comment>
<dbReference type="EC" id="4.1.3.40" evidence="4"/>
<name>A0A017HU44_9RHOB</name>
<dbReference type="GO" id="GO:0006744">
    <property type="term" value="P:ubiquinone biosynthetic process"/>
    <property type="evidence" value="ECO:0007669"/>
    <property type="project" value="UniProtKB-KW"/>
</dbReference>
<reference evidence="4 5" key="1">
    <citation type="submission" date="2013-02" db="EMBL/GenBank/DDBJ databases">
        <authorList>
            <person name="Fiebig A."/>
            <person name="Goeker M."/>
            <person name="Klenk H.-P.P."/>
        </authorList>
    </citation>
    <scope>NUCLEOTIDE SEQUENCE [LARGE SCALE GENOMIC DNA]</scope>
    <source>
        <strain evidence="4 5">DSM 19309</strain>
    </source>
</reference>
<keyword evidence="5" id="KW-1185">Reference proteome</keyword>
<keyword evidence="1" id="KW-0963">Cytoplasm</keyword>
<dbReference type="Proteomes" id="UP000019666">
    <property type="component" value="Unassembled WGS sequence"/>
</dbReference>
<dbReference type="RefSeq" id="WP_037281722.1">
    <property type="nucleotide sequence ID" value="NZ_KK088593.1"/>
</dbReference>